<dbReference type="Proteomes" id="UP000076842">
    <property type="component" value="Unassembled WGS sequence"/>
</dbReference>
<organism evidence="5 6">
    <name type="scientific">Calocera cornea HHB12733</name>
    <dbReference type="NCBI Taxonomy" id="1353952"/>
    <lineage>
        <taxon>Eukaryota</taxon>
        <taxon>Fungi</taxon>
        <taxon>Dikarya</taxon>
        <taxon>Basidiomycota</taxon>
        <taxon>Agaricomycotina</taxon>
        <taxon>Dacrymycetes</taxon>
        <taxon>Dacrymycetales</taxon>
        <taxon>Dacrymycetaceae</taxon>
        <taxon>Calocera</taxon>
    </lineage>
</organism>
<dbReference type="InterPro" id="IPR041569">
    <property type="entry name" value="AAA_lid_3"/>
</dbReference>
<dbReference type="EMBL" id="KV424062">
    <property type="protein sequence ID" value="KZT52569.1"/>
    <property type="molecule type" value="Genomic_DNA"/>
</dbReference>
<evidence type="ECO:0000313" key="5">
    <source>
        <dbReference type="EMBL" id="KZT52569.1"/>
    </source>
</evidence>
<dbReference type="InterPro" id="IPR003959">
    <property type="entry name" value="ATPase_AAA_core"/>
</dbReference>
<dbReference type="Gene3D" id="3.40.50.300">
    <property type="entry name" value="P-loop containing nucleotide triphosphate hydrolases"/>
    <property type="match status" value="2"/>
</dbReference>
<name>A0A165DDC1_9BASI</name>
<evidence type="ECO:0000256" key="1">
    <source>
        <dbReference type="ARBA" id="ARBA00022737"/>
    </source>
</evidence>
<protein>
    <submittedName>
        <fullName evidence="5">AAA-domain-containing protein</fullName>
    </submittedName>
</protein>
<sequence>MSLDSLTFEVKVLDEPHAASIRRVYISNDTIKATKITTGDLLSLRAPHGDAFAAGVAWPLLTLPNNHIQISSTLAATAGLVDGNKARLATISSIASSSSLTPPEIKEASKLLCAVVSKGDVSSRQISSRDVSKTSPQAKRLDAYLKEILIDVKYVTPHEVVAAEYHGARHQFRIFLPDDLDGVSALESKLNGLSLRTSAQSSSIRLVGWDTEVILSDASTTPSPLFTTTAADSVTAHSISTKAVDQGVPEEVYMSVGGLDRQIAEIRNLIELPLQRPDLFLRFGLKPPKGVLLHGPPGTGKTRLAHAVATSTRSSLILIHGPELSSAYHGETEAALRQVFERARKQSPSVIVLDELDALCPRREEGSGEVEKRVVATLLTLMDGMAEDGRDGRVIVMGTTNRVNAIDPALRRPGRFDREIEIGIPDAAARLAILRVLLSRIPHSLDNGALKALADRTHGYVGADLAALVRDAGTLAIHRWLESSSTASIEMTAELTLSDLLDALPGIRPSAMREVFIETPSVRWSDIGGQQLVKEKLKECVEWPLLYPETFERLGVAPPKGVLLYGPPGCSKTLTAKALATESGINFLAVKGPELLNKFVGESERAIREIFRKARAAAPSIIFFDEIDALGSSRTSGDSAGSSHEGMLTTLLNEMDGIQELVGVTIVAATNRPDVIDAALMRPGRLDRILYVGPPDLDARHEILKIRTAKMAVEPGLDLHDLAVKTTGCSGAEIVGLCQDAALSAMKEDIQAPFVGIKHFSEAVRNVRRGITPEMVERYDVWSETSGIRRA</sequence>
<dbReference type="GO" id="GO:0005737">
    <property type="term" value="C:cytoplasm"/>
    <property type="evidence" value="ECO:0007669"/>
    <property type="project" value="TreeGrafter"/>
</dbReference>
<dbReference type="SMART" id="SM00382">
    <property type="entry name" value="AAA"/>
    <property type="match status" value="2"/>
</dbReference>
<dbReference type="FunCoup" id="A0A165DDC1">
    <property type="interactions" value="404"/>
</dbReference>
<keyword evidence="3" id="KW-0067">ATP-binding</keyword>
<dbReference type="PROSITE" id="PS00674">
    <property type="entry name" value="AAA"/>
    <property type="match status" value="2"/>
</dbReference>
<dbReference type="InterPro" id="IPR003960">
    <property type="entry name" value="ATPase_AAA_CS"/>
</dbReference>
<dbReference type="FunFam" id="1.10.8.60:FF:000133">
    <property type="entry name" value="AAA family ATPase"/>
    <property type="match status" value="1"/>
</dbReference>
<dbReference type="GO" id="GO:0016887">
    <property type="term" value="F:ATP hydrolysis activity"/>
    <property type="evidence" value="ECO:0007669"/>
    <property type="project" value="InterPro"/>
</dbReference>
<dbReference type="OrthoDB" id="27435at2759"/>
<dbReference type="Pfam" id="PF17862">
    <property type="entry name" value="AAA_lid_3"/>
    <property type="match status" value="2"/>
</dbReference>
<dbReference type="AlphaFoldDB" id="A0A165DDC1"/>
<dbReference type="FunFam" id="3.40.50.300:FF:000018">
    <property type="entry name" value="Cell division control 48"/>
    <property type="match status" value="1"/>
</dbReference>
<dbReference type="InterPro" id="IPR027417">
    <property type="entry name" value="P-loop_NTPase"/>
</dbReference>
<evidence type="ECO:0000256" key="2">
    <source>
        <dbReference type="ARBA" id="ARBA00022741"/>
    </source>
</evidence>
<evidence type="ECO:0000256" key="3">
    <source>
        <dbReference type="ARBA" id="ARBA00022840"/>
    </source>
</evidence>
<dbReference type="FunFam" id="3.40.50.300:FF:001985">
    <property type="entry name" value="Chromosome 9, whole genome shotgun sequence"/>
    <property type="match status" value="1"/>
</dbReference>
<dbReference type="PANTHER" id="PTHR23077:SF27">
    <property type="entry name" value="ATPASE FAMILY GENE 2 PROTEIN HOMOLOG A"/>
    <property type="match status" value="1"/>
</dbReference>
<dbReference type="Pfam" id="PF00004">
    <property type="entry name" value="AAA"/>
    <property type="match status" value="2"/>
</dbReference>
<evidence type="ECO:0000259" key="4">
    <source>
        <dbReference type="SMART" id="SM00382"/>
    </source>
</evidence>
<gene>
    <name evidence="5" type="ORF">CALCODRAFT_502123</name>
</gene>
<keyword evidence="6" id="KW-1185">Reference proteome</keyword>
<dbReference type="Gene3D" id="1.10.8.60">
    <property type="match status" value="2"/>
</dbReference>
<dbReference type="SUPFAM" id="SSF52540">
    <property type="entry name" value="P-loop containing nucleoside triphosphate hydrolases"/>
    <property type="match status" value="2"/>
</dbReference>
<proteinExistence type="predicted"/>
<evidence type="ECO:0000313" key="6">
    <source>
        <dbReference type="Proteomes" id="UP000076842"/>
    </source>
</evidence>
<dbReference type="InParanoid" id="A0A165DDC1"/>
<dbReference type="GO" id="GO:0005524">
    <property type="term" value="F:ATP binding"/>
    <property type="evidence" value="ECO:0007669"/>
    <property type="project" value="UniProtKB-KW"/>
</dbReference>
<dbReference type="STRING" id="1353952.A0A165DDC1"/>
<dbReference type="InterPro" id="IPR050168">
    <property type="entry name" value="AAA_ATPase_domain"/>
</dbReference>
<reference evidence="5 6" key="1">
    <citation type="journal article" date="2016" name="Mol. Biol. Evol.">
        <title>Comparative Genomics of Early-Diverging Mushroom-Forming Fungi Provides Insights into the Origins of Lignocellulose Decay Capabilities.</title>
        <authorList>
            <person name="Nagy L.G."/>
            <person name="Riley R."/>
            <person name="Tritt A."/>
            <person name="Adam C."/>
            <person name="Daum C."/>
            <person name="Floudas D."/>
            <person name="Sun H."/>
            <person name="Yadav J.S."/>
            <person name="Pangilinan J."/>
            <person name="Larsson K.H."/>
            <person name="Matsuura K."/>
            <person name="Barry K."/>
            <person name="Labutti K."/>
            <person name="Kuo R."/>
            <person name="Ohm R.A."/>
            <person name="Bhattacharya S.S."/>
            <person name="Shirouzu T."/>
            <person name="Yoshinaga Y."/>
            <person name="Martin F.M."/>
            <person name="Grigoriev I.V."/>
            <person name="Hibbett D.S."/>
        </authorList>
    </citation>
    <scope>NUCLEOTIDE SEQUENCE [LARGE SCALE GENOMIC DNA]</scope>
    <source>
        <strain evidence="5 6">HHB12733</strain>
    </source>
</reference>
<accession>A0A165DDC1</accession>
<feature type="domain" description="AAA+ ATPase" evidence="4">
    <location>
        <begin position="287"/>
        <end position="426"/>
    </location>
</feature>
<dbReference type="InterPro" id="IPR003593">
    <property type="entry name" value="AAA+_ATPase"/>
</dbReference>
<feature type="domain" description="AAA+ ATPase" evidence="4">
    <location>
        <begin position="558"/>
        <end position="696"/>
    </location>
</feature>
<dbReference type="PANTHER" id="PTHR23077">
    <property type="entry name" value="AAA-FAMILY ATPASE"/>
    <property type="match status" value="1"/>
</dbReference>
<dbReference type="CDD" id="cd19511">
    <property type="entry name" value="RecA-like_CDC48_r2-like"/>
    <property type="match status" value="1"/>
</dbReference>
<keyword evidence="1" id="KW-0677">Repeat</keyword>
<keyword evidence="2" id="KW-0547">Nucleotide-binding</keyword>
<dbReference type="CDD" id="cd19503">
    <property type="entry name" value="RecA-like_CDC48_NLV2_r1-like"/>
    <property type="match status" value="1"/>
</dbReference>